<dbReference type="EMBL" id="ML994615">
    <property type="protein sequence ID" value="KAF2192777.1"/>
    <property type="molecule type" value="Genomic_DNA"/>
</dbReference>
<proteinExistence type="predicted"/>
<evidence type="ECO:0000256" key="1">
    <source>
        <dbReference type="SAM" id="MobiDB-lite"/>
    </source>
</evidence>
<reference evidence="2" key="1">
    <citation type="journal article" date="2020" name="Stud. Mycol.">
        <title>101 Dothideomycetes genomes: a test case for predicting lifestyles and emergence of pathogens.</title>
        <authorList>
            <person name="Haridas S."/>
            <person name="Albert R."/>
            <person name="Binder M."/>
            <person name="Bloem J."/>
            <person name="Labutti K."/>
            <person name="Salamov A."/>
            <person name="Andreopoulos B."/>
            <person name="Baker S."/>
            <person name="Barry K."/>
            <person name="Bills G."/>
            <person name="Bluhm B."/>
            <person name="Cannon C."/>
            <person name="Castanera R."/>
            <person name="Culley D."/>
            <person name="Daum C."/>
            <person name="Ezra D."/>
            <person name="Gonzalez J."/>
            <person name="Henrissat B."/>
            <person name="Kuo A."/>
            <person name="Liang C."/>
            <person name="Lipzen A."/>
            <person name="Lutzoni F."/>
            <person name="Magnuson J."/>
            <person name="Mondo S."/>
            <person name="Nolan M."/>
            <person name="Ohm R."/>
            <person name="Pangilinan J."/>
            <person name="Park H.-J."/>
            <person name="Ramirez L."/>
            <person name="Alfaro M."/>
            <person name="Sun H."/>
            <person name="Tritt A."/>
            <person name="Yoshinaga Y."/>
            <person name="Zwiers L.-H."/>
            <person name="Turgeon B."/>
            <person name="Goodwin S."/>
            <person name="Spatafora J."/>
            <person name="Crous P."/>
            <person name="Grigoriev I."/>
        </authorList>
    </citation>
    <scope>NUCLEOTIDE SEQUENCE</scope>
    <source>
        <strain evidence="2">CBS 207.26</strain>
    </source>
</reference>
<dbReference type="Proteomes" id="UP000800200">
    <property type="component" value="Unassembled WGS sequence"/>
</dbReference>
<sequence length="375" mass="39357">MGRVERVSGVLFEQDTSEECKNARTELLPPPPALHKSSLAAKGEKGSAKSNTTIERRSTADDPDTSNSSYLSKYDSYQNTLIKKIRTTTSASVQTSICTATSQASVPYGVRFQGEASLIYPYRAGSTEDGIHAAGDDSYCACDTDEGIRPTTPVVSSLNSETSSTGSVITSDIGSLVSSLASQAPTLIPNVPSIVSSIAFSAASVVESEVSSILVPASSTTPVPSAEISSILSSIQSSLQSELSTILPTSSGILPPPSALCSRPFVPISAAADDDGNCDVLGDKPSMVLGPVSETDGFERATQPSAKESVSIEYGIPEGRHEHTTEPLGFVNDISQTRFGVEKTELRTTPNLTALIKALLNRSEAATTCERKKLL</sequence>
<accession>A0A6A6EKU0</accession>
<evidence type="ECO:0000313" key="3">
    <source>
        <dbReference type="Proteomes" id="UP000800200"/>
    </source>
</evidence>
<dbReference type="AlphaFoldDB" id="A0A6A6EKU0"/>
<organism evidence="2 3">
    <name type="scientific">Zopfia rhizophila CBS 207.26</name>
    <dbReference type="NCBI Taxonomy" id="1314779"/>
    <lineage>
        <taxon>Eukaryota</taxon>
        <taxon>Fungi</taxon>
        <taxon>Dikarya</taxon>
        <taxon>Ascomycota</taxon>
        <taxon>Pezizomycotina</taxon>
        <taxon>Dothideomycetes</taxon>
        <taxon>Dothideomycetes incertae sedis</taxon>
        <taxon>Zopfiaceae</taxon>
        <taxon>Zopfia</taxon>
    </lineage>
</organism>
<gene>
    <name evidence="2" type="ORF">K469DRAFT_319107</name>
</gene>
<keyword evidence="3" id="KW-1185">Reference proteome</keyword>
<evidence type="ECO:0000313" key="2">
    <source>
        <dbReference type="EMBL" id="KAF2192777.1"/>
    </source>
</evidence>
<feature type="region of interest" description="Disordered" evidence="1">
    <location>
        <begin position="1"/>
        <end position="71"/>
    </location>
</feature>
<name>A0A6A6EKU0_9PEZI</name>
<protein>
    <submittedName>
        <fullName evidence="2">Uncharacterized protein</fullName>
    </submittedName>
</protein>